<dbReference type="Gene3D" id="2.60.40.10">
    <property type="entry name" value="Immunoglobulins"/>
    <property type="match status" value="1"/>
</dbReference>
<protein>
    <submittedName>
        <fullName evidence="3">PKD domain-containing protein</fullName>
    </submittedName>
</protein>
<dbReference type="CDD" id="cd00146">
    <property type="entry name" value="PKD"/>
    <property type="match status" value="1"/>
</dbReference>
<dbReference type="AlphaFoldDB" id="A0A1H7RGY0"/>
<dbReference type="InterPro" id="IPR013783">
    <property type="entry name" value="Ig-like_fold"/>
</dbReference>
<dbReference type="PROSITE" id="PS50093">
    <property type="entry name" value="PKD"/>
    <property type="match status" value="1"/>
</dbReference>
<dbReference type="EMBL" id="FOAP01000007">
    <property type="protein sequence ID" value="SEL59486.1"/>
    <property type="molecule type" value="Genomic_DNA"/>
</dbReference>
<keyword evidence="4" id="KW-1185">Reference proteome</keyword>
<proteinExistence type="predicted"/>
<dbReference type="Pfam" id="PF18911">
    <property type="entry name" value="PKD_4"/>
    <property type="match status" value="1"/>
</dbReference>
<feature type="domain" description="PKD" evidence="2">
    <location>
        <begin position="186"/>
        <end position="227"/>
    </location>
</feature>
<dbReference type="Proteomes" id="UP000182719">
    <property type="component" value="Unassembled WGS sequence"/>
</dbReference>
<evidence type="ECO:0000259" key="2">
    <source>
        <dbReference type="PROSITE" id="PS50093"/>
    </source>
</evidence>
<dbReference type="OrthoDB" id="5520307at2"/>
<feature type="region of interest" description="Disordered" evidence="1">
    <location>
        <begin position="375"/>
        <end position="396"/>
    </location>
</feature>
<evidence type="ECO:0000313" key="4">
    <source>
        <dbReference type="Proteomes" id="UP000182719"/>
    </source>
</evidence>
<organism evidence="3 4">
    <name type="scientific">Stigmatella aurantiaca</name>
    <dbReference type="NCBI Taxonomy" id="41"/>
    <lineage>
        <taxon>Bacteria</taxon>
        <taxon>Pseudomonadati</taxon>
        <taxon>Myxococcota</taxon>
        <taxon>Myxococcia</taxon>
        <taxon>Myxococcales</taxon>
        <taxon>Cystobacterineae</taxon>
        <taxon>Archangiaceae</taxon>
        <taxon>Stigmatella</taxon>
    </lineage>
</organism>
<gene>
    <name evidence="3" type="ORF">SAMN05444354_10743</name>
</gene>
<evidence type="ECO:0000313" key="3">
    <source>
        <dbReference type="EMBL" id="SEL59486.1"/>
    </source>
</evidence>
<accession>A0A1H7RGY0</accession>
<reference evidence="4" key="1">
    <citation type="submission" date="2016-10" db="EMBL/GenBank/DDBJ databases">
        <authorList>
            <person name="Varghese N."/>
            <person name="Submissions S."/>
        </authorList>
    </citation>
    <scope>NUCLEOTIDE SEQUENCE [LARGE SCALE GENOMIC DNA]</scope>
    <source>
        <strain evidence="4">DSM 17044</strain>
    </source>
</reference>
<feature type="compositionally biased region" description="Pro residues" evidence="1">
    <location>
        <begin position="31"/>
        <end position="41"/>
    </location>
</feature>
<dbReference type="InterPro" id="IPR035986">
    <property type="entry name" value="PKD_dom_sf"/>
</dbReference>
<feature type="region of interest" description="Disordered" evidence="1">
    <location>
        <begin position="10"/>
        <end position="52"/>
    </location>
</feature>
<dbReference type="InterPro" id="IPR000601">
    <property type="entry name" value="PKD_dom"/>
</dbReference>
<evidence type="ECO:0000256" key="1">
    <source>
        <dbReference type="SAM" id="MobiDB-lite"/>
    </source>
</evidence>
<name>A0A1H7RGY0_STIAU</name>
<sequence>MALVLVLLAGWPRPDGEAPVPAPAERSPLAPQRPSPTPPAPSRSSALPTTPEDALSQALGEERVLLPSSVRVDRIEQDRTWVCAGEVMGLSAHLGGVPEPGAVFRWVWPAAAGQAELHPGPTLQWKAPPMAGKYPVRFQVCRDLGGRRVGVLAERALELEVRPCGEDAGQQQEPLHIGVTQRGPGTFTFQARYRGDEPVSTYTWDFGDDARSTTAEPSLTHTYALSGLSAQETRSFTVKLQARLERGLTLEATTFVLTRGQPAPSELPAVELQVSRWKPRAGGAGWQSDVVVRAPDGTDLTWERLERVFVPWQGEATLDTRAWRERVHVEEDLGHGGFRGHVTVSPSEAGPELKQILDFLYGRDAAGQEVVVSWSPFKREPPADSPQAPGPPPVKP</sequence>
<feature type="compositionally biased region" description="Low complexity" evidence="1">
    <location>
        <begin position="42"/>
        <end position="51"/>
    </location>
</feature>
<dbReference type="SUPFAM" id="SSF49299">
    <property type="entry name" value="PKD domain"/>
    <property type="match status" value="1"/>
</dbReference>